<evidence type="ECO:0000313" key="4">
    <source>
        <dbReference type="Proteomes" id="UP000583127"/>
    </source>
</evidence>
<protein>
    <recommendedName>
        <fullName evidence="2">tRNA nuclease CdiA C-terminal domain-containing protein</fullName>
    </recommendedName>
</protein>
<feature type="domain" description="tRNA nuclease CdiA C-terminal" evidence="2">
    <location>
        <begin position="54"/>
        <end position="132"/>
    </location>
</feature>
<feature type="region of interest" description="Disordered" evidence="1">
    <location>
        <begin position="1"/>
        <end position="53"/>
    </location>
</feature>
<gene>
    <name evidence="3" type="ORF">HHL14_25865</name>
</gene>
<evidence type="ECO:0000313" key="3">
    <source>
        <dbReference type="EMBL" id="NML34245.1"/>
    </source>
</evidence>
<evidence type="ECO:0000256" key="1">
    <source>
        <dbReference type="SAM" id="MobiDB-lite"/>
    </source>
</evidence>
<sequence>MFNSGSDGAKGNVNVEPGATPDANEVRAGQGLANSGYDVSHQPTANSQGVPGVRTADLSINGVGQVDVYTPETTNPTAIARSIEKKFDPGNGVLVQANLSNSDMSSIAARTWGKTNGSNFNVLFFQDSSGTIYRFDRPVGGK</sequence>
<dbReference type="AlphaFoldDB" id="A0A7Y0A0G9"/>
<dbReference type="InterPro" id="IPR040559">
    <property type="entry name" value="CdiA_C"/>
</dbReference>
<organism evidence="3 4">
    <name type="scientific">Paraburkholderia antibiotica</name>
    <dbReference type="NCBI Taxonomy" id="2728839"/>
    <lineage>
        <taxon>Bacteria</taxon>
        <taxon>Pseudomonadati</taxon>
        <taxon>Pseudomonadota</taxon>
        <taxon>Betaproteobacteria</taxon>
        <taxon>Burkholderiales</taxon>
        <taxon>Burkholderiaceae</taxon>
        <taxon>Paraburkholderia</taxon>
    </lineage>
</organism>
<dbReference type="Gene3D" id="3.40.1350.120">
    <property type="match status" value="1"/>
</dbReference>
<reference evidence="3 4" key="1">
    <citation type="submission" date="2020-04" db="EMBL/GenBank/DDBJ databases">
        <title>Paraburkholderia sp. G-4-1-8 isolated from soil.</title>
        <authorList>
            <person name="Dahal R.H."/>
        </authorList>
    </citation>
    <scope>NUCLEOTIDE SEQUENCE [LARGE SCALE GENOMIC DNA]</scope>
    <source>
        <strain evidence="3 4">G-4-1-8</strain>
    </source>
</reference>
<dbReference type="Proteomes" id="UP000583127">
    <property type="component" value="Unassembled WGS sequence"/>
</dbReference>
<dbReference type="EMBL" id="JABBFZ010000019">
    <property type="protein sequence ID" value="NML34245.1"/>
    <property type="molecule type" value="Genomic_DNA"/>
</dbReference>
<evidence type="ECO:0000259" key="2">
    <source>
        <dbReference type="Pfam" id="PF18451"/>
    </source>
</evidence>
<dbReference type="CDD" id="cd20727">
    <property type="entry name" value="CDI_toxin_Bp_tRNase-like"/>
    <property type="match status" value="1"/>
</dbReference>
<keyword evidence="4" id="KW-1185">Reference proteome</keyword>
<proteinExistence type="predicted"/>
<accession>A0A7Y0A0G9</accession>
<name>A0A7Y0A0G9_9BURK</name>
<comment type="caution">
    <text evidence="3">The sequence shown here is derived from an EMBL/GenBank/DDBJ whole genome shotgun (WGS) entry which is preliminary data.</text>
</comment>
<dbReference type="Pfam" id="PF18451">
    <property type="entry name" value="CdiA_C"/>
    <property type="match status" value="1"/>
</dbReference>